<dbReference type="GO" id="GO:0008797">
    <property type="term" value="F:aspartate ammonia-lyase activity"/>
    <property type="evidence" value="ECO:0007669"/>
    <property type="project" value="UniProtKB-EC"/>
</dbReference>
<comment type="caution">
    <text evidence="3">The sequence shown here is derived from an EMBL/GenBank/DDBJ whole genome shotgun (WGS) entry which is preliminary data.</text>
</comment>
<dbReference type="InterPro" id="IPR024083">
    <property type="entry name" value="Fumarase/histidase_N"/>
</dbReference>
<organism evidence="3 4">
    <name type="scientific">Enterococcus camelliae</name>
    <dbReference type="NCBI Taxonomy" id="453959"/>
    <lineage>
        <taxon>Bacteria</taxon>
        <taxon>Bacillati</taxon>
        <taxon>Bacillota</taxon>
        <taxon>Bacilli</taxon>
        <taxon>Lactobacillales</taxon>
        <taxon>Enterococcaceae</taxon>
        <taxon>Enterococcus</taxon>
    </lineage>
</organism>
<keyword evidence="1 3" id="KW-0456">Lyase</keyword>
<dbReference type="PANTHER" id="PTHR42696">
    <property type="entry name" value="ASPARTATE AMMONIA-LYASE"/>
    <property type="match status" value="1"/>
</dbReference>
<dbReference type="InterPro" id="IPR008948">
    <property type="entry name" value="L-Aspartase-like"/>
</dbReference>
<reference evidence="4" key="1">
    <citation type="journal article" date="2019" name="Int. J. Syst. Evol. Microbiol.">
        <title>The Global Catalogue of Microorganisms (GCM) 10K type strain sequencing project: providing services to taxonomists for standard genome sequencing and annotation.</title>
        <authorList>
            <consortium name="The Broad Institute Genomics Platform"/>
            <consortium name="The Broad Institute Genome Sequencing Center for Infectious Disease"/>
            <person name="Wu L."/>
            <person name="Ma J."/>
        </authorList>
    </citation>
    <scope>NUCLEOTIDE SEQUENCE [LARGE SCALE GENOMIC DNA]</scope>
    <source>
        <strain evidence="4">TISTR 932</strain>
    </source>
</reference>
<dbReference type="Gene3D" id="1.10.275.10">
    <property type="entry name" value="Fumarase/aspartase (N-terminal domain)"/>
    <property type="match status" value="1"/>
</dbReference>
<dbReference type="RefSeq" id="WP_379980315.1">
    <property type="nucleotide sequence ID" value="NZ_JBHUMO010000030.1"/>
</dbReference>
<evidence type="ECO:0000313" key="4">
    <source>
        <dbReference type="Proteomes" id="UP001597427"/>
    </source>
</evidence>
<keyword evidence="4" id="KW-1185">Reference proteome</keyword>
<evidence type="ECO:0000313" key="3">
    <source>
        <dbReference type="EMBL" id="MFD2728676.1"/>
    </source>
</evidence>
<dbReference type="InterPro" id="IPR020557">
    <property type="entry name" value="Fumarate_lyase_CS"/>
</dbReference>
<gene>
    <name evidence="3" type="ORF">ACFSR0_04435</name>
</gene>
<dbReference type="SUPFAM" id="SSF48557">
    <property type="entry name" value="L-aspartase-like"/>
    <property type="match status" value="1"/>
</dbReference>
<sequence>MRIENDSIGSIPIHADSYNGIHTFRARMNFDISKQEVDRVLLYQIAQIKAAAAIANQQTGKLSALKARTIVDVVDEILDGQWDQELRLDAFQGGAGTSTNMLLNEFIANRGLERLGHLKGEYQYLHPLDDINQSQSTNDVYPSAGKLAVFLQIHQLLEPLQALTGVLDEKAVAFANIQKMGRTQLQDAVPTTFGQSFQAYGNNLKRCAKRLRAIMNELTELNLGGTAIGTCVNASIPYRTIVYRELKKRSKIAVKPAADFIDATQNLDVFVMVSSVLKALAVSLLKMSHDLRLLSSGPRAGLAELALPARQAGSSIMPGKVNPVIPEVVSQIAFQVMGNDTTITIAAESGELELNAFEPVIFHNLFESIQLLNQGCRVLNTHCLADIQVNSEKCLQDVSHGTALATKLAPIIGYERASNVVKESLLKNIPVEELLGKESFEALSKQIG</sequence>
<dbReference type="Proteomes" id="UP001597427">
    <property type="component" value="Unassembled WGS sequence"/>
</dbReference>
<dbReference type="InterPro" id="IPR022761">
    <property type="entry name" value="Fumarate_lyase_N"/>
</dbReference>
<dbReference type="PANTHER" id="PTHR42696:SF2">
    <property type="entry name" value="ASPARTATE AMMONIA-LYASE"/>
    <property type="match status" value="1"/>
</dbReference>
<dbReference type="EC" id="4.3.1.1" evidence="3"/>
<dbReference type="Gene3D" id="1.10.40.30">
    <property type="entry name" value="Fumarase/aspartase (C-terminal domain)"/>
    <property type="match status" value="1"/>
</dbReference>
<proteinExistence type="predicted"/>
<dbReference type="NCBIfam" id="NF008909">
    <property type="entry name" value="PRK12273.1"/>
    <property type="match status" value="1"/>
</dbReference>
<dbReference type="InterPro" id="IPR051546">
    <property type="entry name" value="Aspartate_Ammonia-Lyase"/>
</dbReference>
<evidence type="ECO:0000256" key="1">
    <source>
        <dbReference type="ARBA" id="ARBA00023239"/>
    </source>
</evidence>
<dbReference type="InterPro" id="IPR000362">
    <property type="entry name" value="Fumarate_lyase_fam"/>
</dbReference>
<protein>
    <submittedName>
        <fullName evidence="3">Aspartate ammonia-lyase</fullName>
        <ecNumber evidence="3">4.3.1.1</ecNumber>
    </submittedName>
</protein>
<name>A0ABW5TKP8_9ENTE</name>
<dbReference type="PROSITE" id="PS00163">
    <property type="entry name" value="FUMARATE_LYASES"/>
    <property type="match status" value="1"/>
</dbReference>
<evidence type="ECO:0000259" key="2">
    <source>
        <dbReference type="Pfam" id="PF00206"/>
    </source>
</evidence>
<dbReference type="EMBL" id="JBHUMO010000030">
    <property type="protein sequence ID" value="MFD2728676.1"/>
    <property type="molecule type" value="Genomic_DNA"/>
</dbReference>
<dbReference type="PRINTS" id="PR00149">
    <property type="entry name" value="FUMRATELYASE"/>
</dbReference>
<feature type="domain" description="Fumarate lyase N-terminal" evidence="2">
    <location>
        <begin position="12"/>
        <end position="338"/>
    </location>
</feature>
<accession>A0ABW5TKP8</accession>
<dbReference type="Gene3D" id="1.20.200.10">
    <property type="entry name" value="Fumarase/aspartase (Central domain)"/>
    <property type="match status" value="1"/>
</dbReference>
<dbReference type="Pfam" id="PF00206">
    <property type="entry name" value="Lyase_1"/>
    <property type="match status" value="1"/>
</dbReference>